<dbReference type="InterPro" id="IPR004843">
    <property type="entry name" value="Calcineurin-like_PHP"/>
</dbReference>
<dbReference type="InterPro" id="IPR029052">
    <property type="entry name" value="Metallo-depent_PP-like"/>
</dbReference>
<dbReference type="PANTHER" id="PTHR10161">
    <property type="entry name" value="TARTRATE-RESISTANT ACID PHOSPHATASE TYPE 5"/>
    <property type="match status" value="1"/>
</dbReference>
<feature type="compositionally biased region" description="Low complexity" evidence="3">
    <location>
        <begin position="45"/>
        <end position="54"/>
    </location>
</feature>
<dbReference type="PANTHER" id="PTHR10161:SF14">
    <property type="entry name" value="TARTRATE-RESISTANT ACID PHOSPHATASE TYPE 5"/>
    <property type="match status" value="1"/>
</dbReference>
<organism evidence="5 6">
    <name type="scientific">Lagenidium giganteum</name>
    <dbReference type="NCBI Taxonomy" id="4803"/>
    <lineage>
        <taxon>Eukaryota</taxon>
        <taxon>Sar</taxon>
        <taxon>Stramenopiles</taxon>
        <taxon>Oomycota</taxon>
        <taxon>Peronosporomycetes</taxon>
        <taxon>Pythiales</taxon>
        <taxon>Pythiaceae</taxon>
    </lineage>
</organism>
<feature type="region of interest" description="Disordered" evidence="3">
    <location>
        <begin position="44"/>
        <end position="94"/>
    </location>
</feature>
<keyword evidence="1" id="KW-0732">Signal</keyword>
<accession>A0AAV2YS91</accession>
<reference evidence="5" key="1">
    <citation type="submission" date="2022-11" db="EMBL/GenBank/DDBJ databases">
        <authorList>
            <person name="Morgan W.R."/>
            <person name="Tartar A."/>
        </authorList>
    </citation>
    <scope>NUCLEOTIDE SEQUENCE</scope>
    <source>
        <strain evidence="5">ARSEF 373</strain>
    </source>
</reference>
<reference evidence="5" key="2">
    <citation type="journal article" date="2023" name="Microbiol Resour">
        <title>Decontamination and Annotation of the Draft Genome Sequence of the Oomycete Lagenidium giganteum ARSEF 373.</title>
        <authorList>
            <person name="Morgan W.R."/>
            <person name="Tartar A."/>
        </authorList>
    </citation>
    <scope>NUCLEOTIDE SEQUENCE</scope>
    <source>
        <strain evidence="5">ARSEF 373</strain>
    </source>
</reference>
<evidence type="ECO:0000256" key="2">
    <source>
        <dbReference type="ARBA" id="ARBA00022801"/>
    </source>
</evidence>
<dbReference type="SUPFAM" id="SSF56300">
    <property type="entry name" value="Metallo-dependent phosphatases"/>
    <property type="match status" value="1"/>
</dbReference>
<comment type="caution">
    <text evidence="5">The sequence shown here is derived from an EMBL/GenBank/DDBJ whole genome shotgun (WGS) entry which is preliminary data.</text>
</comment>
<keyword evidence="6" id="KW-1185">Reference proteome</keyword>
<dbReference type="EMBL" id="DAKRPA010000171">
    <property type="protein sequence ID" value="DAZ96306.1"/>
    <property type="molecule type" value="Genomic_DNA"/>
</dbReference>
<evidence type="ECO:0000259" key="4">
    <source>
        <dbReference type="Pfam" id="PF00149"/>
    </source>
</evidence>
<dbReference type="AlphaFoldDB" id="A0AAV2YS91"/>
<dbReference type="GO" id="GO:0016787">
    <property type="term" value="F:hydrolase activity"/>
    <property type="evidence" value="ECO:0007669"/>
    <property type="project" value="UniProtKB-KW"/>
</dbReference>
<protein>
    <recommendedName>
        <fullName evidence="4">Calcineurin-like phosphoesterase domain-containing protein</fullName>
    </recommendedName>
</protein>
<dbReference type="Pfam" id="PF00149">
    <property type="entry name" value="Metallophos"/>
    <property type="match status" value="1"/>
</dbReference>
<evidence type="ECO:0000256" key="1">
    <source>
        <dbReference type="ARBA" id="ARBA00022729"/>
    </source>
</evidence>
<proteinExistence type="predicted"/>
<gene>
    <name evidence="5" type="ORF">N0F65_008430</name>
</gene>
<feature type="domain" description="Calcineurin-like phosphoesterase" evidence="4">
    <location>
        <begin position="109"/>
        <end position="390"/>
    </location>
</feature>
<name>A0AAV2YS91_9STRA</name>
<keyword evidence="2" id="KW-0378">Hydrolase</keyword>
<evidence type="ECO:0000313" key="6">
    <source>
        <dbReference type="Proteomes" id="UP001146120"/>
    </source>
</evidence>
<dbReference type="Proteomes" id="UP001146120">
    <property type="component" value="Unassembled WGS sequence"/>
</dbReference>
<feature type="compositionally biased region" description="Low complexity" evidence="3">
    <location>
        <begin position="65"/>
        <end position="93"/>
    </location>
</feature>
<dbReference type="InterPro" id="IPR051558">
    <property type="entry name" value="Metallophosphoesterase_PAP"/>
</dbReference>
<evidence type="ECO:0000313" key="5">
    <source>
        <dbReference type="EMBL" id="DAZ96306.1"/>
    </source>
</evidence>
<evidence type="ECO:0000256" key="3">
    <source>
        <dbReference type="SAM" id="MobiDB-lite"/>
    </source>
</evidence>
<dbReference type="Gene3D" id="3.60.21.10">
    <property type="match status" value="1"/>
</dbReference>
<sequence length="496" mass="54444">MANRKWLIVAVVVVLGVVGAVVFVVTNKKSTTSITAKDAKAILDNSKNNSSSSSPGTVGPHKGSSKTSTSGSSKSSSGSKSSGNSTKTDNSTDLVDPTTDKFTLSAFAIGDWGATVYKDSCCVRRGDYTAVDRHAEEAVGKLMGIVADAADVKPKVVMGHGDNFYWLGIMSPTDMTYRFENTFESKYDAKSLKDIPWVNVMGNHDYGGASYVCSNSDGPVECSSTDELITALKNKFKWQSEYKSPNNNRWIMKDHFYTYSIQDEASGVSIDIFNLDTNDADTHGASQICCQCYGYSNGKKGVCEEVTRGNKYCAGGDNSMYDTCMKQLQDWADDSKAQLVKEVKASKATWKIVNTHYSPYNHYAPHHADSWKETLDGLGVQLWINGHTHGEKHDYGKFGMHFIENGAGGGIQNESPSGIPPYAESYIEKVWTAGNYPYGFFDLTASKNWLKVRFLTMDDKWKIEEDKFDEATIGGAAVKHCWYIPKDGTKGQSCDD</sequence>